<dbReference type="GO" id="GO:0031410">
    <property type="term" value="C:cytoplasmic vesicle"/>
    <property type="evidence" value="ECO:0007669"/>
    <property type="project" value="TreeGrafter"/>
</dbReference>
<evidence type="ECO:0000313" key="2">
    <source>
        <dbReference type="Proteomes" id="UP000246464"/>
    </source>
</evidence>
<keyword evidence="2" id="KW-1185">Reference proteome</keyword>
<name>A0A2U9CVF0_SCOMX</name>
<protein>
    <submittedName>
        <fullName evidence="1">Putative DENN domain-containing protein 4C</fullName>
    </submittedName>
</protein>
<proteinExistence type="predicted"/>
<evidence type="ECO:0000313" key="1">
    <source>
        <dbReference type="EMBL" id="AWP19970.1"/>
    </source>
</evidence>
<sequence length="336" mass="38255">MELFSLRKLSFIHLLQACMEVRVQEQWFLPEEKRQEEREKMVALGFYGPDDPLGSGAHSDQWQLEHGGEFTPSAALVYDEEIMSGWTADDSNLNTNCPFCRTAFLPLLHIEFHDLHTLTGFYMNPSASGDSIHSTSAHPTAGASADIKTPDLITFPEEEQKRNSSLIASAVRPSGSTGAPRWREAAEMQQDVTDTQQQCWRSTAGPGLLPETRPWRLHNQPSLQPARDVLEKKATLAPTDHQEIRTLLNTIVCNIQTNDVYRPIYLLIRKIKRRPEGVKRQRSHTCSVYVNEAFDREYRLAYEELGAEQLKSLHRINRPPTPNIQWCLKSFGAPYI</sequence>
<dbReference type="EMBL" id="CP026262">
    <property type="protein sequence ID" value="AWP19970.1"/>
    <property type="molecule type" value="Genomic_DNA"/>
</dbReference>
<dbReference type="PANTHER" id="PTHR12296:SF17">
    <property type="entry name" value="DENN DOMAIN-CONTAINING PROTEIN 4C"/>
    <property type="match status" value="1"/>
</dbReference>
<dbReference type="AlphaFoldDB" id="A0A2U9CVF0"/>
<reference evidence="1 2" key="1">
    <citation type="submission" date="2017-12" db="EMBL/GenBank/DDBJ databases">
        <title>Integrating genomic resources of turbot (Scophthalmus maximus) in depth evaluation of genetic and physical mapping variation across individuals.</title>
        <authorList>
            <person name="Martinez P."/>
        </authorList>
    </citation>
    <scope>NUCLEOTIDE SEQUENCE [LARGE SCALE GENOMIC DNA]</scope>
</reference>
<gene>
    <name evidence="1" type="ORF">SMAX5B_001098</name>
</gene>
<dbReference type="InterPro" id="IPR051696">
    <property type="entry name" value="DENN_Domain_GEFs"/>
</dbReference>
<accession>A0A2U9CVF0</accession>
<dbReference type="GO" id="GO:0005085">
    <property type="term" value="F:guanyl-nucleotide exchange factor activity"/>
    <property type="evidence" value="ECO:0007669"/>
    <property type="project" value="UniProtKB-ARBA"/>
</dbReference>
<dbReference type="GO" id="GO:0032483">
    <property type="term" value="P:regulation of Rab protein signal transduction"/>
    <property type="evidence" value="ECO:0007669"/>
    <property type="project" value="TreeGrafter"/>
</dbReference>
<dbReference type="PANTHER" id="PTHR12296">
    <property type="entry name" value="DENN DOMAIN-CONTAINING PROTEIN 4"/>
    <property type="match status" value="1"/>
</dbReference>
<dbReference type="Proteomes" id="UP000246464">
    <property type="component" value="Chromosome 20"/>
</dbReference>
<organism evidence="1 2">
    <name type="scientific">Scophthalmus maximus</name>
    <name type="common">Turbot</name>
    <name type="synonym">Psetta maxima</name>
    <dbReference type="NCBI Taxonomy" id="52904"/>
    <lineage>
        <taxon>Eukaryota</taxon>
        <taxon>Metazoa</taxon>
        <taxon>Chordata</taxon>
        <taxon>Craniata</taxon>
        <taxon>Vertebrata</taxon>
        <taxon>Euteleostomi</taxon>
        <taxon>Actinopterygii</taxon>
        <taxon>Neopterygii</taxon>
        <taxon>Teleostei</taxon>
        <taxon>Neoteleostei</taxon>
        <taxon>Acanthomorphata</taxon>
        <taxon>Carangaria</taxon>
        <taxon>Pleuronectiformes</taxon>
        <taxon>Pleuronectoidei</taxon>
        <taxon>Scophthalmidae</taxon>
        <taxon>Scophthalmus</taxon>
    </lineage>
</organism>